<accession>A0AAI8VTS5</accession>
<proteinExistence type="predicted"/>
<dbReference type="AlphaFoldDB" id="A0AAI8VTS5"/>
<dbReference type="EMBL" id="CAUWAG010000018">
    <property type="protein sequence ID" value="CAJ2510957.1"/>
    <property type="molecule type" value="Genomic_DNA"/>
</dbReference>
<organism evidence="1 2">
    <name type="scientific">Anthostomella pinea</name>
    <dbReference type="NCBI Taxonomy" id="933095"/>
    <lineage>
        <taxon>Eukaryota</taxon>
        <taxon>Fungi</taxon>
        <taxon>Dikarya</taxon>
        <taxon>Ascomycota</taxon>
        <taxon>Pezizomycotina</taxon>
        <taxon>Sordariomycetes</taxon>
        <taxon>Xylariomycetidae</taxon>
        <taxon>Xylariales</taxon>
        <taxon>Xylariaceae</taxon>
        <taxon>Anthostomella</taxon>
    </lineage>
</organism>
<evidence type="ECO:0000313" key="2">
    <source>
        <dbReference type="Proteomes" id="UP001295740"/>
    </source>
</evidence>
<reference evidence="1" key="1">
    <citation type="submission" date="2023-10" db="EMBL/GenBank/DDBJ databases">
        <authorList>
            <person name="Hackl T."/>
        </authorList>
    </citation>
    <scope>NUCLEOTIDE SEQUENCE</scope>
</reference>
<sequence length="103" mass="10656">MCKATLVRGLIDPTAHEVEKAIAAELLGYFSIAFALLGANGVLPAPALLEGPVKLALGQSEAVTVEKLLPAVFVAVDDASPAFRHLRCTAEVTGGQIGEDVQC</sequence>
<gene>
    <name evidence="1" type="ORF">KHLLAP_LOCUS11425</name>
</gene>
<dbReference type="Proteomes" id="UP001295740">
    <property type="component" value="Unassembled WGS sequence"/>
</dbReference>
<evidence type="ECO:0000313" key="1">
    <source>
        <dbReference type="EMBL" id="CAJ2510957.1"/>
    </source>
</evidence>
<protein>
    <submittedName>
        <fullName evidence="1">Uu.00g065820.m01.CDS01</fullName>
    </submittedName>
</protein>
<name>A0AAI8VTS5_9PEZI</name>
<keyword evidence="2" id="KW-1185">Reference proteome</keyword>
<comment type="caution">
    <text evidence="1">The sequence shown here is derived from an EMBL/GenBank/DDBJ whole genome shotgun (WGS) entry which is preliminary data.</text>
</comment>